<comment type="similarity">
    <text evidence="1">Belongs to the 14-3-3 family.</text>
</comment>
<dbReference type="EMBL" id="LWCA01000945">
    <property type="protein sequence ID" value="OAF66393.1"/>
    <property type="molecule type" value="Genomic_DNA"/>
</dbReference>
<dbReference type="SMART" id="SM00101">
    <property type="entry name" value="14_3_3"/>
    <property type="match status" value="1"/>
</dbReference>
<protein>
    <recommendedName>
        <fullName evidence="4">14-3-3 domain-containing protein</fullName>
    </recommendedName>
</protein>
<dbReference type="InterPro" id="IPR000308">
    <property type="entry name" value="14-3-3"/>
</dbReference>
<dbReference type="CDD" id="cd08774">
    <property type="entry name" value="14-3-3"/>
    <property type="match status" value="1"/>
</dbReference>
<dbReference type="SUPFAM" id="SSF48445">
    <property type="entry name" value="14-3-3 protein"/>
    <property type="match status" value="1"/>
</dbReference>
<dbReference type="Proteomes" id="UP000078046">
    <property type="component" value="Unassembled WGS sequence"/>
</dbReference>
<evidence type="ECO:0000259" key="4">
    <source>
        <dbReference type="SMART" id="SM00101"/>
    </source>
</evidence>
<name>A0A177AYE1_9BILA</name>
<dbReference type="PRINTS" id="PR00305">
    <property type="entry name" value="1433ZETA"/>
</dbReference>
<dbReference type="Pfam" id="PF00244">
    <property type="entry name" value="14-3-3"/>
    <property type="match status" value="1"/>
</dbReference>
<keyword evidence="6" id="KW-1185">Reference proteome</keyword>
<dbReference type="PIRSF" id="PIRSF000868">
    <property type="entry name" value="14-3-3"/>
    <property type="match status" value="1"/>
</dbReference>
<dbReference type="Gene3D" id="1.20.190.20">
    <property type="entry name" value="14-3-3 domain"/>
    <property type="match status" value="1"/>
</dbReference>
<feature type="site" description="Interaction with phosphoserine on interacting protein" evidence="2">
    <location>
        <position position="76"/>
    </location>
</feature>
<evidence type="ECO:0000313" key="6">
    <source>
        <dbReference type="Proteomes" id="UP000078046"/>
    </source>
</evidence>
<dbReference type="PANTHER" id="PTHR18860">
    <property type="entry name" value="14-3-3 PROTEIN"/>
    <property type="match status" value="1"/>
</dbReference>
<dbReference type="OrthoDB" id="10260625at2759"/>
<feature type="region of interest" description="Disordered" evidence="3">
    <location>
        <begin position="251"/>
        <end position="272"/>
    </location>
</feature>
<dbReference type="InterPro" id="IPR023410">
    <property type="entry name" value="14-3-3_domain"/>
</dbReference>
<organism evidence="5 6">
    <name type="scientific">Intoshia linei</name>
    <dbReference type="NCBI Taxonomy" id="1819745"/>
    <lineage>
        <taxon>Eukaryota</taxon>
        <taxon>Metazoa</taxon>
        <taxon>Spiralia</taxon>
        <taxon>Lophotrochozoa</taxon>
        <taxon>Mesozoa</taxon>
        <taxon>Orthonectida</taxon>
        <taxon>Rhopaluridae</taxon>
        <taxon>Intoshia</taxon>
    </lineage>
</organism>
<feature type="domain" description="14-3-3" evidence="4">
    <location>
        <begin position="23"/>
        <end position="260"/>
    </location>
</feature>
<dbReference type="AlphaFoldDB" id="A0A177AYE1"/>
<evidence type="ECO:0000256" key="1">
    <source>
        <dbReference type="ARBA" id="ARBA00006141"/>
    </source>
</evidence>
<feature type="site" description="Interaction with phosphoserine on interacting protein" evidence="2">
    <location>
        <position position="145"/>
    </location>
</feature>
<proteinExistence type="inferred from homology"/>
<dbReference type="InterPro" id="IPR036815">
    <property type="entry name" value="14-3-3_dom_sf"/>
</dbReference>
<gene>
    <name evidence="5" type="ORF">A3Q56_05875</name>
</gene>
<evidence type="ECO:0000256" key="2">
    <source>
        <dbReference type="PIRSR" id="PIRSR000868-1"/>
    </source>
</evidence>
<sequence>MTSIDPELNLVSEKTETKLMNEKEVFVFTAKLAEQAERYRDMANCMNQAAKFDYNLKQEERNLLSVAFKNLIGPHRAAYRVLTGHDKQTEQSHYRHIVQDKVAAVVVDIKLITNDVLTTLDEIIKVEDKPESIVFYKKMKGDYYRYHAEVTEGEERQKISDLAEAAYTEATELAQNEMKSTNPIRLGLALNFSVFYYEIKNNPTEACRIAKQAFDDAIIQLDGLPECSYNDSKLIMQLLRDNLTLWTNSNEADCDESVEQSGEPDNKDDSEQ</sequence>
<comment type="caution">
    <text evidence="5">The sequence shown here is derived from an EMBL/GenBank/DDBJ whole genome shotgun (WGS) entry which is preliminary data.</text>
</comment>
<reference evidence="5 6" key="1">
    <citation type="submission" date="2016-04" db="EMBL/GenBank/DDBJ databases">
        <title>The genome of Intoshia linei affirms orthonectids as highly simplified spiralians.</title>
        <authorList>
            <person name="Mikhailov K.V."/>
            <person name="Slusarev G.S."/>
            <person name="Nikitin M.A."/>
            <person name="Logacheva M.D."/>
            <person name="Penin A."/>
            <person name="Aleoshin V."/>
            <person name="Panchin Y.V."/>
        </authorList>
    </citation>
    <scope>NUCLEOTIDE SEQUENCE [LARGE SCALE GENOMIC DNA]</scope>
    <source>
        <strain evidence="5">Intl2013</strain>
        <tissue evidence="5">Whole animal</tissue>
    </source>
</reference>
<evidence type="ECO:0000313" key="5">
    <source>
        <dbReference type="EMBL" id="OAF66393.1"/>
    </source>
</evidence>
<accession>A0A177AYE1</accession>
<evidence type="ECO:0000256" key="3">
    <source>
        <dbReference type="SAM" id="MobiDB-lite"/>
    </source>
</evidence>